<evidence type="ECO:0000256" key="1">
    <source>
        <dbReference type="SAM" id="MobiDB-lite"/>
    </source>
</evidence>
<comment type="caution">
    <text evidence="2">The sequence shown here is derived from an EMBL/GenBank/DDBJ whole genome shotgun (WGS) entry which is preliminary data.</text>
</comment>
<dbReference type="Proteomes" id="UP000663888">
    <property type="component" value="Unassembled WGS sequence"/>
</dbReference>
<dbReference type="AlphaFoldDB" id="A0A8H2XJH4"/>
<name>A0A8H2XJH4_9AGAM</name>
<protein>
    <submittedName>
        <fullName evidence="2">Uncharacterized protein</fullName>
    </submittedName>
</protein>
<organism evidence="2 3">
    <name type="scientific">Rhizoctonia solani</name>
    <dbReference type="NCBI Taxonomy" id="456999"/>
    <lineage>
        <taxon>Eukaryota</taxon>
        <taxon>Fungi</taxon>
        <taxon>Dikarya</taxon>
        <taxon>Basidiomycota</taxon>
        <taxon>Agaricomycotina</taxon>
        <taxon>Agaricomycetes</taxon>
        <taxon>Cantharellales</taxon>
        <taxon>Ceratobasidiaceae</taxon>
        <taxon>Rhizoctonia</taxon>
    </lineage>
</organism>
<reference evidence="2" key="1">
    <citation type="submission" date="2021-01" db="EMBL/GenBank/DDBJ databases">
        <authorList>
            <person name="Kaushik A."/>
        </authorList>
    </citation>
    <scope>NUCLEOTIDE SEQUENCE</scope>
    <source>
        <strain evidence="2">AG4-R118</strain>
    </source>
</reference>
<evidence type="ECO:0000313" key="2">
    <source>
        <dbReference type="EMBL" id="CAE6426813.1"/>
    </source>
</evidence>
<evidence type="ECO:0000313" key="3">
    <source>
        <dbReference type="Proteomes" id="UP000663888"/>
    </source>
</evidence>
<proteinExistence type="predicted"/>
<sequence length="461" mass="51839">MCKIAETVREPSVGRACEPHRHSLGPFLPNHIRKQRQGWLRISLFGFSPLQKSTAPKEIKWVTRESSIPAINFLFSLKKLVAVADPLHRALTCMESTRGTVADTHLLGLSSLSTIQKTLFAPDGAFTEAEATRLRDIIIWRFNQTISEPPQDVYILGSFGDPSTRNKKIYRSSNPLANTIFIPASRGLPPTPNRSPAAYIPDAAWVRIRKAAIAILRAEMELSERFPTHSLAKYNPQRAKDELDAQLVQYASCLYPFDQLLAKDQLVCDWWNVFFIRPDTRIIGFIFVKLFSICDNSMNEERAGSRMTYLYSKLRSRTDIKTMVKQIQITQWYSLLDSVTGRPKQHKKAKPVAKFRIIKSISACTTQPPPTPNEALPVALNDEGGAEWLSEEAHAQSRADRLAGCDAPYAHNHLEFVDQSPALLDILSDDPVESDVDGGAINLLDQDDEPVRKTSDVNWDD</sequence>
<feature type="region of interest" description="Disordered" evidence="1">
    <location>
        <begin position="437"/>
        <end position="461"/>
    </location>
</feature>
<dbReference type="EMBL" id="CAJMWX010000749">
    <property type="protein sequence ID" value="CAE6426813.1"/>
    <property type="molecule type" value="Genomic_DNA"/>
</dbReference>
<accession>A0A8H2XJH4</accession>
<gene>
    <name evidence="2" type="ORF">RDB_LOCUS29513</name>
</gene>